<keyword evidence="3" id="KW-1133">Transmembrane helix</keyword>
<dbReference type="Gene3D" id="2.60.40.150">
    <property type="entry name" value="C2 domain"/>
    <property type="match status" value="2"/>
</dbReference>
<reference evidence="7 8" key="1">
    <citation type="submission" date="2024-01" db="EMBL/GenBank/DDBJ databases">
        <title>The complete chloroplast genome sequence of Lithospermum erythrorhizon: insights into the phylogenetic relationship among Boraginaceae species and the maternal lineages of purple gromwells.</title>
        <authorList>
            <person name="Okada T."/>
            <person name="Watanabe K."/>
        </authorList>
    </citation>
    <scope>NUCLEOTIDE SEQUENCE [LARGE SCALE GENOMIC DNA]</scope>
</reference>
<keyword evidence="8" id="KW-1185">Reference proteome</keyword>
<protein>
    <recommendedName>
        <fullName evidence="9">C2 and GRAM domain-containing protein</fullName>
    </recommendedName>
</protein>
<proteinExistence type="predicted"/>
<dbReference type="PANTHER" id="PTHR46296:SF7">
    <property type="entry name" value="C2 DOMAIN-CONTAINING PROTEIN"/>
    <property type="match status" value="1"/>
</dbReference>
<evidence type="ECO:0000256" key="4">
    <source>
        <dbReference type="ARBA" id="ARBA00023136"/>
    </source>
</evidence>
<feature type="domain" description="C2" evidence="5">
    <location>
        <begin position="545"/>
        <end position="663"/>
    </location>
</feature>
<feature type="domain" description="VASt" evidence="6">
    <location>
        <begin position="278"/>
        <end position="451"/>
    </location>
</feature>
<gene>
    <name evidence="7" type="ORF">LIER_10455</name>
</gene>
<dbReference type="InterPro" id="IPR000008">
    <property type="entry name" value="C2_dom"/>
</dbReference>
<evidence type="ECO:0000256" key="1">
    <source>
        <dbReference type="ARBA" id="ARBA00004167"/>
    </source>
</evidence>
<evidence type="ECO:0000313" key="7">
    <source>
        <dbReference type="EMBL" id="GAA0151818.1"/>
    </source>
</evidence>
<evidence type="ECO:0000259" key="5">
    <source>
        <dbReference type="PROSITE" id="PS50004"/>
    </source>
</evidence>
<dbReference type="EMBL" id="BAABME010001857">
    <property type="protein sequence ID" value="GAA0151818.1"/>
    <property type="molecule type" value="Genomic_DNA"/>
</dbReference>
<accession>A0AAV3PNN3</accession>
<dbReference type="InterPro" id="IPR011993">
    <property type="entry name" value="PH-like_dom_sf"/>
</dbReference>
<dbReference type="InterPro" id="IPR044511">
    <property type="entry name" value="At1g03370/At5g50170-like"/>
</dbReference>
<keyword evidence="4" id="KW-0472">Membrane</keyword>
<organism evidence="7 8">
    <name type="scientific">Lithospermum erythrorhizon</name>
    <name type="common">Purple gromwell</name>
    <name type="synonym">Lithospermum officinale var. erythrorhizon</name>
    <dbReference type="NCBI Taxonomy" id="34254"/>
    <lineage>
        <taxon>Eukaryota</taxon>
        <taxon>Viridiplantae</taxon>
        <taxon>Streptophyta</taxon>
        <taxon>Embryophyta</taxon>
        <taxon>Tracheophyta</taxon>
        <taxon>Spermatophyta</taxon>
        <taxon>Magnoliopsida</taxon>
        <taxon>eudicotyledons</taxon>
        <taxon>Gunneridae</taxon>
        <taxon>Pentapetalae</taxon>
        <taxon>asterids</taxon>
        <taxon>lamiids</taxon>
        <taxon>Boraginales</taxon>
        <taxon>Boraginaceae</taxon>
        <taxon>Boraginoideae</taxon>
        <taxon>Lithospermeae</taxon>
        <taxon>Lithospermum</taxon>
    </lineage>
</organism>
<dbReference type="InterPro" id="IPR004182">
    <property type="entry name" value="GRAM"/>
</dbReference>
<feature type="domain" description="C2" evidence="5">
    <location>
        <begin position="1"/>
        <end position="103"/>
    </location>
</feature>
<evidence type="ECO:0008006" key="9">
    <source>
        <dbReference type="Google" id="ProtNLM"/>
    </source>
</evidence>
<dbReference type="Proteomes" id="UP001454036">
    <property type="component" value="Unassembled WGS sequence"/>
</dbReference>
<dbReference type="Pfam" id="PF02893">
    <property type="entry name" value="GRAM"/>
    <property type="match status" value="1"/>
</dbReference>
<evidence type="ECO:0000259" key="6">
    <source>
        <dbReference type="PROSITE" id="PS51778"/>
    </source>
</evidence>
<feature type="domain" description="VASt" evidence="6">
    <location>
        <begin position="877"/>
        <end position="1046"/>
    </location>
</feature>
<dbReference type="Gene3D" id="2.30.29.30">
    <property type="entry name" value="Pleckstrin-homology domain (PH domain)/Phosphotyrosine-binding domain (PTB)"/>
    <property type="match status" value="1"/>
</dbReference>
<dbReference type="Pfam" id="PF00168">
    <property type="entry name" value="C2"/>
    <property type="match status" value="2"/>
</dbReference>
<evidence type="ECO:0000313" key="8">
    <source>
        <dbReference type="Proteomes" id="UP001454036"/>
    </source>
</evidence>
<dbReference type="PANTHER" id="PTHR46296">
    <property type="entry name" value="BNAA05G37250D PROTEIN"/>
    <property type="match status" value="1"/>
</dbReference>
<comment type="caution">
    <text evidence="7">The sequence shown here is derived from an EMBL/GenBank/DDBJ whole genome shotgun (WGS) entry which is preliminary data.</text>
</comment>
<dbReference type="InterPro" id="IPR035892">
    <property type="entry name" value="C2_domain_sf"/>
</dbReference>
<dbReference type="SUPFAM" id="SSF49562">
    <property type="entry name" value="C2 domain (Calcium/lipid-binding domain, CaLB)"/>
    <property type="match status" value="2"/>
</dbReference>
<evidence type="ECO:0000256" key="3">
    <source>
        <dbReference type="ARBA" id="ARBA00022989"/>
    </source>
</evidence>
<dbReference type="PROSITE" id="PS50004">
    <property type="entry name" value="C2"/>
    <property type="match status" value="2"/>
</dbReference>
<dbReference type="GO" id="GO:0016020">
    <property type="term" value="C:membrane"/>
    <property type="evidence" value="ECO:0007669"/>
    <property type="project" value="UniProtKB-SubCell"/>
</dbReference>
<sequence length="1048" mass="119247">MNRLYVYLLEGKEWPVKDSYLKLKVGKYKSKTRVIKNSDNPIWNEEFVFKVNDIDDDELVVSGYHYNEHSGFFNSSLDLFGRVKIPVWSVAAEEDQSINSTWFSFVRPAKGSSKTIDKDCVFYIVNIHQQPNALCPYAFEEAGLDSKVLMMLSLHERDAEELNENIFHVQPSIKSNGLKEWEAVHVVTEDPFHRKLKKIGEGKQLVKAFAGRLEKLFQKNEEITKSDESSDLSTIPSDYDDCMEEQLSPRSPRNNNFEALIEMMQSTEKETKMPNNLHGGVILDQIFVVTSKDLNMLLFGPESPFQKDLREVQGTSDIQEGPWSWKSEDKSCLTRVITYKKAATKLVKAVTATEEQTYLKANGTEFAIIASVSTPEVPYGTTFKVELLYKMLPGPEQSTGKESARLLVSWAINFHQNTMMKCMIEGGARQGLKENFEQFSRVLSNHVSVLNSEDILDKNHVLATLQSEHQSDRELAIEYFCNFTVVSTLFMVLYVLLHIFYSGPSNPQGLEFHGFDLPDSIGEIITSAILVLQLERVYYMISHFIGARLQRGSDHGIKSQGDGWVLTVALIEGSNLPSMDPTVPDPYVVLTCNGKTRTSSVQLQTLDPQWNEILEFDAAEEPPSVLNIEVFDFEGPFDQVSSLGHAEINFLKHTSEELADMWVSLRGKPAQSSQSKLHLRIFIENKNGVETIRDYLMKMEKEVGKKLSLRSPHSNSTFQRIFGLPPEEFLINDFSCSLKRRVPLQGRLYLSARIVGFYANLFGHKTRFFFLWEDIEDIQVLPPSLVTVGSPSLVIILHKCRGLDARHGAKSLDDEGRLHFHFHSFVSFSGASRTIKALWRTRALVSEQKTHVEEEQQDGNPVPQEVSESFLDPEDGKMTKVYSAELPVSIKSLLYMFDGGDLEHKVMTKSGCLHYVATAWEPLPSDSETYERSISYKFNRHVSIFGGEVTSMQQKTGSSSDGGCIVNESMVLHDVPFNDHFRVLLRYQIEKNTMAHRCCRCDVFVGVKWLKSTKFQQRISRNIIGKFTRRVKEIIELVEREILLANHQ</sequence>
<keyword evidence="2" id="KW-0812">Transmembrane</keyword>
<evidence type="ECO:0000256" key="2">
    <source>
        <dbReference type="ARBA" id="ARBA00022692"/>
    </source>
</evidence>
<dbReference type="SMART" id="SM00568">
    <property type="entry name" value="GRAM"/>
    <property type="match status" value="1"/>
</dbReference>
<dbReference type="SMART" id="SM00239">
    <property type="entry name" value="C2"/>
    <property type="match status" value="2"/>
</dbReference>
<dbReference type="CDD" id="cd00030">
    <property type="entry name" value="C2"/>
    <property type="match status" value="2"/>
</dbReference>
<dbReference type="InterPro" id="IPR031968">
    <property type="entry name" value="VASt"/>
</dbReference>
<name>A0AAV3PNN3_LITER</name>
<dbReference type="Pfam" id="PF16016">
    <property type="entry name" value="VASt"/>
    <property type="match status" value="2"/>
</dbReference>
<dbReference type="AlphaFoldDB" id="A0AAV3PNN3"/>
<dbReference type="PROSITE" id="PS51778">
    <property type="entry name" value="VAST"/>
    <property type="match status" value="2"/>
</dbReference>
<comment type="subcellular location">
    <subcellularLocation>
        <location evidence="1">Membrane</location>
        <topology evidence="1">Single-pass membrane protein</topology>
    </subcellularLocation>
</comment>